<dbReference type="Gene3D" id="3.60.21.10">
    <property type="match status" value="1"/>
</dbReference>
<keyword evidence="4" id="KW-0572">Peptidoglycan-anchor</keyword>
<dbReference type="EMBL" id="FUKR01000011">
    <property type="protein sequence ID" value="SJN19773.1"/>
    <property type="molecule type" value="Genomic_DNA"/>
</dbReference>
<gene>
    <name evidence="9" type="ORF">FM119_02035</name>
</gene>
<dbReference type="Gene3D" id="1.20.1050.60">
    <property type="entry name" value="alpha-1,2-mannosidase"/>
    <property type="match status" value="1"/>
</dbReference>
<dbReference type="GO" id="GO:0046872">
    <property type="term" value="F:metal ion binding"/>
    <property type="evidence" value="ECO:0007669"/>
    <property type="project" value="InterPro"/>
</dbReference>
<dbReference type="InterPro" id="IPR029052">
    <property type="entry name" value="Metallo-depent_PP-like"/>
</dbReference>
<dbReference type="Gene3D" id="1.20.1610.10">
    <property type="entry name" value="alpha-1,2-mannosidases domains"/>
    <property type="match status" value="1"/>
</dbReference>
<dbReference type="Gene3D" id="3.30.2080.10">
    <property type="entry name" value="GH92 mannosidase domain"/>
    <property type="match status" value="1"/>
</dbReference>
<proteinExistence type="predicted"/>
<feature type="region of interest" description="Disordered" evidence="5">
    <location>
        <begin position="1763"/>
        <end position="1855"/>
    </location>
</feature>
<evidence type="ECO:0000256" key="6">
    <source>
        <dbReference type="SAM" id="Phobius"/>
    </source>
</evidence>
<keyword evidence="2" id="KW-0964">Secreted</keyword>
<keyword evidence="6" id="KW-0812">Transmembrane</keyword>
<reference evidence="10" key="1">
    <citation type="submission" date="2017-02" db="EMBL/GenBank/DDBJ databases">
        <authorList>
            <person name="Dridi B."/>
        </authorList>
    </citation>
    <scope>NUCLEOTIDE SEQUENCE [LARGE SCALE GENOMIC DNA]</scope>
    <source>
        <strain evidence="10">EB411</strain>
    </source>
</reference>
<dbReference type="GO" id="GO:0005975">
    <property type="term" value="P:carbohydrate metabolic process"/>
    <property type="evidence" value="ECO:0007669"/>
    <property type="project" value="InterPro"/>
</dbReference>
<protein>
    <submittedName>
        <fullName evidence="9">Alpha-1,2-mannosidase</fullName>
    </submittedName>
</protein>
<feature type="region of interest" description="Disordered" evidence="5">
    <location>
        <begin position="971"/>
        <end position="1002"/>
    </location>
</feature>
<dbReference type="GO" id="GO:0000224">
    <property type="term" value="F:peptide-N4-(N-acetyl-beta-glucosaminyl)asparagine amidase activity"/>
    <property type="evidence" value="ECO:0007669"/>
    <property type="project" value="TreeGrafter"/>
</dbReference>
<dbReference type="GO" id="GO:0005829">
    <property type="term" value="C:cytosol"/>
    <property type="evidence" value="ECO:0007669"/>
    <property type="project" value="TreeGrafter"/>
</dbReference>
<dbReference type="InterPro" id="IPR019931">
    <property type="entry name" value="LPXTG_anchor"/>
</dbReference>
<dbReference type="NCBIfam" id="TIGR01180">
    <property type="entry name" value="aman2_put"/>
    <property type="match status" value="1"/>
</dbReference>
<accession>A0A1R4IKI3</accession>
<feature type="compositionally biased region" description="Gly residues" evidence="5">
    <location>
        <begin position="1835"/>
        <end position="1845"/>
    </location>
</feature>
<keyword evidence="10" id="KW-1185">Reference proteome</keyword>
<dbReference type="Pfam" id="PF16403">
    <property type="entry name" value="Bact_surface_Ig-like"/>
    <property type="match status" value="1"/>
</dbReference>
<dbReference type="InterPro" id="IPR012939">
    <property type="entry name" value="Glyco_hydro_92"/>
</dbReference>
<organism evidence="9 10">
    <name type="scientific">Mycetocola reblochoni REB411</name>
    <dbReference type="NCBI Taxonomy" id="1255698"/>
    <lineage>
        <taxon>Bacteria</taxon>
        <taxon>Bacillati</taxon>
        <taxon>Actinomycetota</taxon>
        <taxon>Actinomycetes</taxon>
        <taxon>Micrococcales</taxon>
        <taxon>Microbacteriaceae</taxon>
        <taxon>Mycetocola</taxon>
    </lineage>
</organism>
<dbReference type="Proteomes" id="UP000196778">
    <property type="component" value="Unassembled WGS sequence"/>
</dbReference>
<evidence type="ECO:0000256" key="3">
    <source>
        <dbReference type="ARBA" id="ARBA00022729"/>
    </source>
</evidence>
<feature type="signal peptide" evidence="7">
    <location>
        <begin position="1"/>
        <end position="32"/>
    </location>
</feature>
<feature type="transmembrane region" description="Helical" evidence="6">
    <location>
        <begin position="1861"/>
        <end position="1880"/>
    </location>
</feature>
<name>A0A1R4IKI3_9MICO</name>
<evidence type="ECO:0000256" key="4">
    <source>
        <dbReference type="ARBA" id="ARBA00023088"/>
    </source>
</evidence>
<dbReference type="GO" id="GO:0030246">
    <property type="term" value="F:carbohydrate binding"/>
    <property type="evidence" value="ECO:0007669"/>
    <property type="project" value="InterPro"/>
</dbReference>
<dbReference type="InterPro" id="IPR008963">
    <property type="entry name" value="Purple_acid_Pase-like_N"/>
</dbReference>
<dbReference type="PANTHER" id="PTHR12143">
    <property type="entry name" value="PEPTIDE N-GLYCANASE PNGASE -RELATED"/>
    <property type="match status" value="1"/>
</dbReference>
<evidence type="ECO:0000256" key="2">
    <source>
        <dbReference type="ARBA" id="ARBA00022525"/>
    </source>
</evidence>
<dbReference type="Gene3D" id="2.70.98.10">
    <property type="match status" value="1"/>
</dbReference>
<evidence type="ECO:0000313" key="9">
    <source>
        <dbReference type="EMBL" id="SJN19773.1"/>
    </source>
</evidence>
<dbReference type="PANTHER" id="PTHR12143:SF39">
    <property type="entry name" value="SECRETED PROTEIN"/>
    <property type="match status" value="1"/>
</dbReference>
<dbReference type="InterPro" id="IPR005887">
    <property type="entry name" value="GH92_a_mannosidase_put"/>
</dbReference>
<keyword evidence="6" id="KW-1133">Transmembrane helix</keyword>
<dbReference type="InterPro" id="IPR013783">
    <property type="entry name" value="Ig-like_fold"/>
</dbReference>
<dbReference type="Pfam" id="PF16656">
    <property type="entry name" value="Pur_ac_phosph_N"/>
    <property type="match status" value="1"/>
</dbReference>
<dbReference type="InterPro" id="IPR008928">
    <property type="entry name" value="6-hairpin_glycosidase_sf"/>
</dbReference>
<dbReference type="SUPFAM" id="SSF49785">
    <property type="entry name" value="Galactose-binding domain-like"/>
    <property type="match status" value="1"/>
</dbReference>
<dbReference type="InterPro" id="IPR014718">
    <property type="entry name" value="GH-type_carb-bd"/>
</dbReference>
<feature type="compositionally biased region" description="Gly residues" evidence="5">
    <location>
        <begin position="1777"/>
        <end position="1819"/>
    </location>
</feature>
<dbReference type="RefSeq" id="WP_143822595.1">
    <property type="nucleotide sequence ID" value="NZ_FUKR01000011.1"/>
</dbReference>
<dbReference type="InterPro" id="IPR006311">
    <property type="entry name" value="TAT_signal"/>
</dbReference>
<dbReference type="InterPro" id="IPR008979">
    <property type="entry name" value="Galactose-bd-like_sf"/>
</dbReference>
<dbReference type="Pfam" id="PF07971">
    <property type="entry name" value="Glyco_hydro_92"/>
    <property type="match status" value="1"/>
</dbReference>
<dbReference type="InterPro" id="IPR015914">
    <property type="entry name" value="PAPs_N"/>
</dbReference>
<dbReference type="OrthoDB" id="9804511at2"/>
<dbReference type="SUPFAM" id="SSF48208">
    <property type="entry name" value="Six-hairpin glycosidases"/>
    <property type="match status" value="1"/>
</dbReference>
<dbReference type="Gene3D" id="2.60.120.260">
    <property type="entry name" value="Galactose-binding domain-like"/>
    <property type="match status" value="1"/>
</dbReference>
<keyword evidence="3 7" id="KW-0732">Signal</keyword>
<dbReference type="InterPro" id="IPR041371">
    <property type="entry name" value="GH92_N"/>
</dbReference>
<dbReference type="Pfam" id="PF17678">
    <property type="entry name" value="Glyco_hydro_92N"/>
    <property type="match status" value="1"/>
</dbReference>
<evidence type="ECO:0000256" key="5">
    <source>
        <dbReference type="SAM" id="MobiDB-lite"/>
    </source>
</evidence>
<dbReference type="Pfam" id="PF00149">
    <property type="entry name" value="Metallophos"/>
    <property type="match status" value="1"/>
</dbReference>
<feature type="domain" description="Gram-positive cocci surface proteins LPxTG" evidence="8">
    <location>
        <begin position="1853"/>
        <end position="1887"/>
    </location>
</feature>
<dbReference type="GO" id="GO:0003993">
    <property type="term" value="F:acid phosphatase activity"/>
    <property type="evidence" value="ECO:0007669"/>
    <property type="project" value="InterPro"/>
</dbReference>
<feature type="compositionally biased region" description="Low complexity" evidence="5">
    <location>
        <begin position="1846"/>
        <end position="1855"/>
    </location>
</feature>
<dbReference type="Gene3D" id="2.60.40.10">
    <property type="entry name" value="Immunoglobulins"/>
    <property type="match status" value="2"/>
</dbReference>
<sequence>MSPSMRGRNRPHTRGRRALLAVGLVTAVTATAVVVPSAPPAEAASTLSAFDAVNQFIGTEMNDGNTGRGNDHYGNTFPGATVPFGMVQSSPTTYETATKEQYGGYEYQADQIRGFGMTRLSGTGCRSNYGGFDFPVIPFTGDQDPAAALPSNPAGSIGDYFLDFSHENEDAEPGYYSVDLDAGVGVELTSTTRTAVSRYSFDDSATLLFDAAGSNNQVRSATVEFDPATGELSGSVTANIVCNGGDPYTAYFSATFDQPVTGHGTWDGDSVDAGSTTASGSAKHAAGAWLRFADGADVTATVGLSYVSVDGARLNAETEAGDAGFDATRAGARATWEEALGTIDATGGTERDRTTMYSALYHALLHPNTFQDVDGRYTGYDKKVHQLEEGRDFYVNFSGWDTYRGQAQLLALLFPERASDINQSIVDMVAQTGRWTSWPSYNSVQTKMSGDSLQNIIAATDDFGATDYDRATALSTMLATQTLPMAGSARSDAVQYGTLGWVDGDKQGAATSRTLEYATNDFAIAQLAKRLGDEEAYQAFSTRSQNWRNVFNPATQHIDARNRNGFMNTSLTTQGAQFEQSTGLQYGFNVAHNMAALIEARGGVEAATTDLDALLRDLDGGAFSDTAYIANQPSFGLPWVYNWLQAPHKTTDTLYRVAEEMFTTEPDGLYGNDDLGSFSAWYVWANLGLMPATWGTADLLVSAPMFERIVIDSVGSDRTITIDAPGAGDEAKYTTALSVNGTAQTASWLTPEFARTGGTLDFTMSATPGSWGTGAEDVPPSYDEGSDARNAVGITDDGAANMGGLDAGGTGLSRQDLEKAGVTGGASIPFGKTGVSFTWPDTTAGEPDHWIPSGQVLDFGDVQASGISFLGLATNGPSRGTATVTYSDGTTKAVDVRLSDWVPGNVEGGNVRLVDLTKRNTVSGGSDSAKPTLFATSVVPLDPAKKVRSVTLPTQVSKGIMHVFDVALRPVDEDNGGEEPALPSRPDAGETIPSTIPEPEDVDGTALIGADTVWRVHDGEKDPAAGLPAKTDWTAAAYDDSAWTTGTTSFGAKNGAIASLGGGFTPTTLLSQYKADRTNVEAFFFRTTVELTEQQLAQTASLSGEIAYDDAARVYVNGTLVQGFADDRIDASETSNMVYAGGNGSAPLTGTFTVPAELLTAGANTIAVQVHNTNDSSSDVFMQLSSLTIDAADTPATISDVLLHVGTDETARNLTFYTDREVPAKVQIAPASARTGTGFPEAQARIIDADTSATRDGRFSNQVVIDGLDEATSYLYRVGNEDMGWSRSYELWTGTFEPSYSFVYLTDAQIGASGNWQNDRDRWAASLDQIDQFERDASMIVSGGDQVESHRSENEYASFIAPELLTQLPFQATIGNHDNQSDQFNSHFFTPNRSTVHGYESTEGRAGGDYWYTYNDVLYLNINTNARSANEEDHAAFLREVMAEQGEAASWVVVVMHHSLYSAAFHSVEQDVVERRQALAPVFSELGVDLVLAGHDHIYTRSYLMDGTTPVGDRAAQEESGVTLSAEEGQVLYVTGNSASGSKFYGLDASSPEAAVKDQSNQPQYTDVDVSPTALTLTTYQTMDRTVIDEVTLTRATGDEVAPEFSGLEAETEVAQGQSFEPLAGVTASDDVDGELTAAIEVTGAVDTTTPGEYRLEYRVSDAAGNVTTAERVVTVVAVAPTFSGVPPTREVVAGEEFDELAGISAMDANGADLTDRITVERVEPGLLARMFVADDADGFTLRYSVTDDYGTSATAETVVTVADSSEPGGGDEDGGSDGGADGGAGSGSDGGSDGGSDTGSDGGSDTGSDGGAGSGSDGSGATATPSAPAADGSTSGGADGGGSETGATDGSLAATGAGTAGAIALAALLLLAAGGALALRRRARRS</sequence>
<evidence type="ECO:0000256" key="1">
    <source>
        <dbReference type="ARBA" id="ARBA00022512"/>
    </source>
</evidence>
<feature type="compositionally biased region" description="Low complexity" evidence="5">
    <location>
        <begin position="1820"/>
        <end position="1834"/>
    </location>
</feature>
<feature type="chain" id="PRO_5038664672" evidence="7">
    <location>
        <begin position="33"/>
        <end position="1887"/>
    </location>
</feature>
<dbReference type="InterPro" id="IPR032179">
    <property type="entry name" value="Cry22Aa_Ig-like"/>
</dbReference>
<dbReference type="GO" id="GO:0006516">
    <property type="term" value="P:glycoprotein catabolic process"/>
    <property type="evidence" value="ECO:0007669"/>
    <property type="project" value="TreeGrafter"/>
</dbReference>
<dbReference type="InterPro" id="IPR050883">
    <property type="entry name" value="PNGase"/>
</dbReference>
<dbReference type="SUPFAM" id="SSF49363">
    <property type="entry name" value="Purple acid phosphatase, N-terminal domain"/>
    <property type="match status" value="1"/>
</dbReference>
<evidence type="ECO:0000256" key="7">
    <source>
        <dbReference type="SAM" id="SignalP"/>
    </source>
</evidence>
<dbReference type="PROSITE" id="PS51318">
    <property type="entry name" value="TAT"/>
    <property type="match status" value="1"/>
</dbReference>
<dbReference type="SUPFAM" id="SSF56300">
    <property type="entry name" value="Metallo-dependent phosphatases"/>
    <property type="match status" value="1"/>
</dbReference>
<dbReference type="PROSITE" id="PS50847">
    <property type="entry name" value="GRAM_POS_ANCHORING"/>
    <property type="match status" value="1"/>
</dbReference>
<keyword evidence="1" id="KW-0134">Cell wall</keyword>
<dbReference type="InterPro" id="IPR004843">
    <property type="entry name" value="Calcineurin-like_PHP"/>
</dbReference>
<keyword evidence="6" id="KW-0472">Membrane</keyword>
<evidence type="ECO:0000313" key="10">
    <source>
        <dbReference type="Proteomes" id="UP000196778"/>
    </source>
</evidence>
<evidence type="ECO:0000259" key="8">
    <source>
        <dbReference type="PROSITE" id="PS50847"/>
    </source>
</evidence>